<evidence type="ECO:0000256" key="2">
    <source>
        <dbReference type="ARBA" id="ARBA00022692"/>
    </source>
</evidence>
<dbReference type="InterPro" id="IPR002645">
    <property type="entry name" value="STAS_dom"/>
</dbReference>
<dbReference type="EMBL" id="AQPW01000045">
    <property type="protein sequence ID" value="EON30636.1"/>
    <property type="molecule type" value="Genomic_DNA"/>
</dbReference>
<accession>R7Y3M7</accession>
<feature type="transmembrane region" description="Helical" evidence="5">
    <location>
        <begin position="91"/>
        <end position="113"/>
    </location>
</feature>
<dbReference type="SUPFAM" id="SSF52091">
    <property type="entry name" value="SpoIIaa-like"/>
    <property type="match status" value="1"/>
</dbReference>
<dbReference type="Gene3D" id="3.30.750.24">
    <property type="entry name" value="STAS domain"/>
    <property type="match status" value="1"/>
</dbReference>
<keyword evidence="4 5" id="KW-0472">Membrane</keyword>
<feature type="domain" description="STAS" evidence="6">
    <location>
        <begin position="441"/>
        <end position="550"/>
    </location>
</feature>
<name>R7Y3M7_9ACTN</name>
<feature type="transmembrane region" description="Helical" evidence="5">
    <location>
        <begin position="66"/>
        <end position="85"/>
    </location>
</feature>
<organism evidence="7 8">
    <name type="scientific">Gordonia terrae C-6</name>
    <dbReference type="NCBI Taxonomy" id="1316928"/>
    <lineage>
        <taxon>Bacteria</taxon>
        <taxon>Bacillati</taxon>
        <taxon>Actinomycetota</taxon>
        <taxon>Actinomycetes</taxon>
        <taxon>Mycobacteriales</taxon>
        <taxon>Gordoniaceae</taxon>
        <taxon>Gordonia</taxon>
    </lineage>
</organism>
<evidence type="ECO:0000256" key="5">
    <source>
        <dbReference type="SAM" id="Phobius"/>
    </source>
</evidence>
<dbReference type="PATRIC" id="fig|1316928.3.peg.4377"/>
<keyword evidence="2 5" id="KW-0812">Transmembrane</keyword>
<protein>
    <submittedName>
        <fullName evidence="7">Sulfate permease, MFS superfamily protein</fullName>
    </submittedName>
</protein>
<evidence type="ECO:0000313" key="8">
    <source>
        <dbReference type="Proteomes" id="UP000013569"/>
    </source>
</evidence>
<proteinExistence type="predicted"/>
<feature type="transmembrane region" description="Helical" evidence="5">
    <location>
        <begin position="43"/>
        <end position="59"/>
    </location>
</feature>
<dbReference type="CDD" id="cd07042">
    <property type="entry name" value="STAS_SulP_like_sulfate_transporter"/>
    <property type="match status" value="1"/>
</dbReference>
<comment type="subcellular location">
    <subcellularLocation>
        <location evidence="1">Membrane</location>
        <topology evidence="1">Multi-pass membrane protein</topology>
    </subcellularLocation>
</comment>
<comment type="caution">
    <text evidence="7">The sequence shown here is derived from an EMBL/GenBank/DDBJ whole genome shotgun (WGS) entry which is preliminary data.</text>
</comment>
<feature type="transmembrane region" description="Helical" evidence="5">
    <location>
        <begin position="319"/>
        <end position="339"/>
    </location>
</feature>
<feature type="transmembrane region" description="Helical" evidence="5">
    <location>
        <begin position="194"/>
        <end position="213"/>
    </location>
</feature>
<dbReference type="Pfam" id="PF01740">
    <property type="entry name" value="STAS"/>
    <property type="match status" value="1"/>
</dbReference>
<evidence type="ECO:0000313" key="7">
    <source>
        <dbReference type="EMBL" id="EON30636.1"/>
    </source>
</evidence>
<dbReference type="PANTHER" id="PTHR11814">
    <property type="entry name" value="SULFATE TRANSPORTER"/>
    <property type="match status" value="1"/>
</dbReference>
<evidence type="ECO:0000256" key="4">
    <source>
        <dbReference type="ARBA" id="ARBA00023136"/>
    </source>
</evidence>
<dbReference type="InterPro" id="IPR036513">
    <property type="entry name" value="STAS_dom_sf"/>
</dbReference>
<dbReference type="InterPro" id="IPR011547">
    <property type="entry name" value="SLC26A/SulP_dom"/>
</dbReference>
<reference evidence="7 8" key="1">
    <citation type="journal article" date="2013" name="Genome Announc.">
        <title>Draft Genome Sequence of a Benzothiophene-Desulfurizing Bacterium, Gordona terrae Strain C-6.</title>
        <authorList>
            <person name="Wang W."/>
            <person name="Ma T."/>
            <person name="Ren Y."/>
            <person name="Li G."/>
        </authorList>
    </citation>
    <scope>NUCLEOTIDE SEQUENCE [LARGE SCALE GENOMIC DNA]</scope>
    <source>
        <strain evidence="7 8">C-6</strain>
    </source>
</reference>
<feature type="transmembrane region" description="Helical" evidence="5">
    <location>
        <begin position="345"/>
        <end position="364"/>
    </location>
</feature>
<dbReference type="PROSITE" id="PS01130">
    <property type="entry name" value="SLC26A"/>
    <property type="match status" value="1"/>
</dbReference>
<dbReference type="InterPro" id="IPR001902">
    <property type="entry name" value="SLC26A/SulP_fam"/>
</dbReference>
<dbReference type="GO" id="GO:0008271">
    <property type="term" value="F:secondary active sulfate transmembrane transporter activity"/>
    <property type="evidence" value="ECO:0007669"/>
    <property type="project" value="InterPro"/>
</dbReference>
<dbReference type="PROSITE" id="PS50801">
    <property type="entry name" value="STAS"/>
    <property type="match status" value="1"/>
</dbReference>
<evidence type="ECO:0000256" key="3">
    <source>
        <dbReference type="ARBA" id="ARBA00022989"/>
    </source>
</evidence>
<sequence>MFSSLRNYRMAYLRPDVVAGLTVWAVLVPEALAYATIAGVPAVVGLYAAVPALVLYAAAGSSRHLVVGPMSATAALSAATVGPIAGDDPQLFLATTVALSITAGLVALLAGVLRMGFIASFISEPVLKGFIVGLALTIIIGQVPKLFGVPKGAGNFFEQAGSFLTHLSEWNWRTTIIGVTSLVLVLTIRRWLPLVPGSLVAVLGGIGAVWLLGLDDSGVDIVGQIDPGLPELGLPSGMSMDQYLELVGPAAGIVLIGFAEGLGAAKTYAARAGYTVDANRELIGLGAANVGSGLCSGMVVNGSLSKTAVNGGAGAKTQASGLVVAVLTVLTLMFLTGLFEKLPEATLAAVVIAAVVELVDLAALRRLYRVWTGRLGTIYGRAARADFIAALVALFGVLVFDTLPGLIIGIAASMLLLLYRVSRPHVATVVKDGTRWVEATDEADPRHVEGVTVIRVEAGLFFANADTVRDRISDLATGDARAIVLDAETSPFIDVSAVSMLVELHDALSGRGIQFAIAREVGQFRDVIGTAAPDSALQVFPTVAEALTAQARGRPGPATPPDPNDP</sequence>
<evidence type="ECO:0000256" key="1">
    <source>
        <dbReference type="ARBA" id="ARBA00004141"/>
    </source>
</evidence>
<dbReference type="Pfam" id="PF00916">
    <property type="entry name" value="Sulfate_transp"/>
    <property type="match status" value="1"/>
</dbReference>
<dbReference type="OrthoDB" id="9769739at2"/>
<dbReference type="InterPro" id="IPR018045">
    <property type="entry name" value="S04_transporter_CS"/>
</dbReference>
<dbReference type="AlphaFoldDB" id="R7Y3M7"/>
<feature type="transmembrane region" description="Helical" evidence="5">
    <location>
        <begin position="385"/>
        <end position="418"/>
    </location>
</feature>
<feature type="transmembrane region" description="Helical" evidence="5">
    <location>
        <begin position="170"/>
        <end position="187"/>
    </location>
</feature>
<dbReference type="Proteomes" id="UP000013569">
    <property type="component" value="Unassembled WGS sequence"/>
</dbReference>
<dbReference type="GO" id="GO:0016020">
    <property type="term" value="C:membrane"/>
    <property type="evidence" value="ECO:0007669"/>
    <property type="project" value="UniProtKB-SubCell"/>
</dbReference>
<feature type="transmembrane region" description="Helical" evidence="5">
    <location>
        <begin position="246"/>
        <end position="265"/>
    </location>
</feature>
<feature type="transmembrane region" description="Helical" evidence="5">
    <location>
        <begin position="125"/>
        <end position="143"/>
    </location>
</feature>
<evidence type="ECO:0000259" key="6">
    <source>
        <dbReference type="PROSITE" id="PS50801"/>
    </source>
</evidence>
<keyword evidence="3 5" id="KW-1133">Transmembrane helix</keyword>
<gene>
    <name evidence="7" type="ORF">GTC6_21650</name>
</gene>